<comment type="caution">
    <text evidence="1">The sequence shown here is derived from an EMBL/GenBank/DDBJ whole genome shotgun (WGS) entry which is preliminary data.</text>
</comment>
<dbReference type="Proteomes" id="UP000677218">
    <property type="component" value="Unassembled WGS sequence"/>
</dbReference>
<accession>A0A916QFM5</accession>
<name>A0A916QFM5_9LACO</name>
<dbReference type="AlphaFoldDB" id="A0A916QFM5"/>
<dbReference type="EMBL" id="BMAY01000002">
    <property type="protein sequence ID" value="GFZ26411.1"/>
    <property type="molecule type" value="Genomic_DNA"/>
</dbReference>
<organism evidence="1 2">
    <name type="scientific">Lactobacillus corticis</name>
    <dbReference type="NCBI Taxonomy" id="2201249"/>
    <lineage>
        <taxon>Bacteria</taxon>
        <taxon>Bacillati</taxon>
        <taxon>Bacillota</taxon>
        <taxon>Bacilli</taxon>
        <taxon>Lactobacillales</taxon>
        <taxon>Lactobacillaceae</taxon>
        <taxon>Lactobacillus</taxon>
    </lineage>
</organism>
<protein>
    <submittedName>
        <fullName evidence="1">Uncharacterized protein</fullName>
    </submittedName>
</protein>
<keyword evidence="2" id="KW-1185">Reference proteome</keyword>
<proteinExistence type="predicted"/>
<evidence type="ECO:0000313" key="2">
    <source>
        <dbReference type="Proteomes" id="UP000677218"/>
    </source>
</evidence>
<dbReference type="RefSeq" id="WP_212780119.1">
    <property type="nucleotide sequence ID" value="NZ_BMAY01000002.1"/>
</dbReference>
<reference evidence="1" key="1">
    <citation type="submission" date="2020-08" db="EMBL/GenBank/DDBJ databases">
        <title>Taxonomic study for Lactobacillus species isolated from hardwood bark.</title>
        <authorList>
            <person name="Tohno M."/>
            <person name="Tanizawa Y."/>
        </authorList>
    </citation>
    <scope>NUCLEOTIDE SEQUENCE</scope>
    <source>
        <strain evidence="1">B40</strain>
    </source>
</reference>
<gene>
    <name evidence="1" type="ORF">LCB40_02910</name>
</gene>
<sequence>MDDAKKFINIGFDPESGQLNMDFSENLDDGQEIGYILSSAFLAFSADQGIPKENLVDLIQENYDDFLDNSEDGE</sequence>
<evidence type="ECO:0000313" key="1">
    <source>
        <dbReference type="EMBL" id="GFZ26411.1"/>
    </source>
</evidence>